<dbReference type="Proteomes" id="UP001497744">
    <property type="component" value="Unassembled WGS sequence"/>
</dbReference>
<reference evidence="2 3" key="1">
    <citation type="submission" date="2021-06" db="EMBL/GenBank/DDBJ databases">
        <title>Genome sequence of Babesia caballi.</title>
        <authorList>
            <person name="Yamagishi J."/>
            <person name="Kidaka T."/>
            <person name="Ochi A."/>
        </authorList>
    </citation>
    <scope>NUCLEOTIDE SEQUENCE [LARGE SCALE GENOMIC DNA]</scope>
    <source>
        <strain evidence="2">USDA-D6B2</strain>
    </source>
</reference>
<comment type="caution">
    <text evidence="2">The sequence shown here is derived from an EMBL/GenBank/DDBJ whole genome shotgun (WGS) entry which is preliminary data.</text>
</comment>
<keyword evidence="3" id="KW-1185">Reference proteome</keyword>
<dbReference type="AlphaFoldDB" id="A0AAV4LMV7"/>
<evidence type="ECO:0000313" key="2">
    <source>
        <dbReference type="EMBL" id="GIX60750.1"/>
    </source>
</evidence>
<feature type="region of interest" description="Disordered" evidence="1">
    <location>
        <begin position="42"/>
        <end position="63"/>
    </location>
</feature>
<name>A0AAV4LMV7_BABCB</name>
<dbReference type="EMBL" id="BPLF01000001">
    <property type="protein sequence ID" value="GIX60750.1"/>
    <property type="molecule type" value="Genomic_DNA"/>
</dbReference>
<accession>A0AAV4LMV7</accession>
<dbReference type="RefSeq" id="XP_067712821.1">
    <property type="nucleotide sequence ID" value="XM_067856720.1"/>
</dbReference>
<gene>
    <name evidence="2" type="ORF">BcabD6B2_01850</name>
</gene>
<dbReference type="GeneID" id="94192233"/>
<protein>
    <submittedName>
        <fullName evidence="2">NADP oxidoreductase</fullName>
    </submittedName>
</protein>
<evidence type="ECO:0000256" key="1">
    <source>
        <dbReference type="SAM" id="MobiDB-lite"/>
    </source>
</evidence>
<feature type="compositionally biased region" description="Acidic residues" evidence="1">
    <location>
        <begin position="53"/>
        <end position="63"/>
    </location>
</feature>
<feature type="region of interest" description="Disordered" evidence="1">
    <location>
        <begin position="1"/>
        <end position="26"/>
    </location>
</feature>
<proteinExistence type="predicted"/>
<sequence length="204" mass="22313">MTYREDNEQAGAQDPAGEGPQVPQGAAVQLAVFHLPDERVRHVSGQQHQPGDDVGEPVGEEGDGCDDRAFVAQVGAALGEVEEHIGYVVQDDDDLIGMSNCPTCAYHANSVEAVDVVDHEQRHGREVVELHDPHVRAPRFPVDVYAAAQPESDAYEVQQPGVRRHRHARPRDRLACNIRQGVGEKPAYCLASESSRPTICLWCP</sequence>
<evidence type="ECO:0000313" key="3">
    <source>
        <dbReference type="Proteomes" id="UP001497744"/>
    </source>
</evidence>
<organism evidence="2 3">
    <name type="scientific">Babesia caballi</name>
    <dbReference type="NCBI Taxonomy" id="5871"/>
    <lineage>
        <taxon>Eukaryota</taxon>
        <taxon>Sar</taxon>
        <taxon>Alveolata</taxon>
        <taxon>Apicomplexa</taxon>
        <taxon>Aconoidasida</taxon>
        <taxon>Piroplasmida</taxon>
        <taxon>Babesiidae</taxon>
        <taxon>Babesia</taxon>
    </lineage>
</organism>